<accession>A0AAV9MX56</accession>
<evidence type="ECO:0000256" key="9">
    <source>
        <dbReference type="ARBA" id="ARBA00023239"/>
    </source>
</evidence>
<dbReference type="Proteomes" id="UP001358417">
    <property type="component" value="Unassembled WGS sequence"/>
</dbReference>
<protein>
    <recommendedName>
        <fullName evidence="11">Ketoreductase domain-containing protein</fullName>
    </recommendedName>
</protein>
<dbReference type="InterPro" id="IPR029069">
    <property type="entry name" value="HotDog_dom_sf"/>
</dbReference>
<dbReference type="Gene3D" id="3.10.129.10">
    <property type="entry name" value="Hotdog Thioesterase"/>
    <property type="match status" value="2"/>
</dbReference>
<evidence type="ECO:0000256" key="1">
    <source>
        <dbReference type="ARBA" id="ARBA00004275"/>
    </source>
</evidence>
<keyword evidence="13" id="KW-1185">Reference proteome</keyword>
<dbReference type="Pfam" id="PF00106">
    <property type="entry name" value="adh_short"/>
    <property type="match status" value="2"/>
</dbReference>
<dbReference type="Pfam" id="PF01575">
    <property type="entry name" value="MaoC_dehydratas"/>
    <property type="match status" value="1"/>
</dbReference>
<evidence type="ECO:0000256" key="8">
    <source>
        <dbReference type="ARBA" id="ARBA00023140"/>
    </source>
</evidence>
<dbReference type="InterPro" id="IPR051687">
    <property type="entry name" value="Peroxisomal_Beta-Oxidation"/>
</dbReference>
<comment type="subcellular location">
    <subcellularLocation>
        <location evidence="1">Peroxisome</location>
    </subcellularLocation>
</comment>
<evidence type="ECO:0000313" key="13">
    <source>
        <dbReference type="Proteomes" id="UP001358417"/>
    </source>
</evidence>
<organism evidence="12 13">
    <name type="scientific">Exophiala bonariae</name>
    <dbReference type="NCBI Taxonomy" id="1690606"/>
    <lineage>
        <taxon>Eukaryota</taxon>
        <taxon>Fungi</taxon>
        <taxon>Dikarya</taxon>
        <taxon>Ascomycota</taxon>
        <taxon>Pezizomycotina</taxon>
        <taxon>Eurotiomycetes</taxon>
        <taxon>Chaetothyriomycetidae</taxon>
        <taxon>Chaetothyriales</taxon>
        <taxon>Herpotrichiellaceae</taxon>
        <taxon>Exophiala</taxon>
    </lineage>
</organism>
<dbReference type="Gene3D" id="3.40.50.720">
    <property type="entry name" value="NAD(P)-binding Rossmann-like Domain"/>
    <property type="match status" value="2"/>
</dbReference>
<evidence type="ECO:0000256" key="6">
    <source>
        <dbReference type="ARBA" id="ARBA00023002"/>
    </source>
</evidence>
<keyword evidence="7" id="KW-0443">Lipid metabolism</keyword>
<feature type="domain" description="Ketoreductase" evidence="11">
    <location>
        <begin position="314"/>
        <end position="491"/>
    </location>
</feature>
<dbReference type="AlphaFoldDB" id="A0AAV9MX56"/>
<comment type="pathway">
    <text evidence="2">Lipid metabolism; fatty acid beta-oxidation.</text>
</comment>
<evidence type="ECO:0000256" key="3">
    <source>
        <dbReference type="ARBA" id="ARBA00006484"/>
    </source>
</evidence>
<evidence type="ECO:0000256" key="4">
    <source>
        <dbReference type="ARBA" id="ARBA00022832"/>
    </source>
</evidence>
<dbReference type="GO" id="GO:0006631">
    <property type="term" value="P:fatty acid metabolic process"/>
    <property type="evidence" value="ECO:0007669"/>
    <property type="project" value="UniProtKB-KW"/>
</dbReference>
<dbReference type="PRINTS" id="PR00080">
    <property type="entry name" value="SDRFAMILY"/>
</dbReference>
<dbReference type="InterPro" id="IPR057326">
    <property type="entry name" value="KR_dom"/>
</dbReference>
<dbReference type="GeneID" id="89976984"/>
<dbReference type="InterPro" id="IPR036291">
    <property type="entry name" value="NAD(P)-bd_dom_sf"/>
</dbReference>
<dbReference type="SUPFAM" id="SSF54637">
    <property type="entry name" value="Thioesterase/thiol ester dehydrase-isomerase"/>
    <property type="match status" value="2"/>
</dbReference>
<dbReference type="PROSITE" id="PS00061">
    <property type="entry name" value="ADH_SHORT"/>
    <property type="match status" value="1"/>
</dbReference>
<keyword evidence="4" id="KW-0276">Fatty acid metabolism</keyword>
<comment type="caution">
    <text evidence="12">The sequence shown here is derived from an EMBL/GenBank/DDBJ whole genome shotgun (WGS) entry which is preliminary data.</text>
</comment>
<dbReference type="GO" id="GO:0016491">
    <property type="term" value="F:oxidoreductase activity"/>
    <property type="evidence" value="ECO:0007669"/>
    <property type="project" value="UniProtKB-KW"/>
</dbReference>
<evidence type="ECO:0000313" key="12">
    <source>
        <dbReference type="EMBL" id="KAK5046035.1"/>
    </source>
</evidence>
<dbReference type="InterPro" id="IPR002539">
    <property type="entry name" value="MaoC-like_dom"/>
</dbReference>
<dbReference type="PRINTS" id="PR00081">
    <property type="entry name" value="GDHRDH"/>
</dbReference>
<dbReference type="SUPFAM" id="SSF51735">
    <property type="entry name" value="NAD(P)-binding Rossmann-fold domains"/>
    <property type="match status" value="2"/>
</dbReference>
<sequence>MEKTTSMNSKHTVSGSSAERLHFTGTNVVILNAQNDLGHALLKLFLSQGANVVANVTGGVQNVSPLPPQGKLLARFTTLATDSSLIEAAVSEFGTVQVLVNLVDVAPASITDDSAGEKWQSSVQGPLKAAYKASQVVWPHFREQNFGKILHVCSRSDGGNAYYSALKFALLGLTKTSALEGKKYNISTCLVTDSPPNLLYAHERRQGPFEIPSLHALVNTISILGLSKNESESGTLFEVSGSKVTAARWARSAGALLKPDTTFNPSSVRQKWNDIVDLSKPSYSSGPVDPSDVLANLPNLGPNKSGQHVGFDDQVVVVTGAGGGLGRAHARLFAKLGAAVVVNDLKGAEIVVDEIRAQGGKAVAHVGSATDGGKIVAKAIEAFGRIDVIVNNAGILRDRTLAKMEEASWVTVLDVHLDGMFNLAKAAWPHFVRQKSGRLINTASTSGIYGFFGQSNYSAAKLGIVGLADALARDGARHNIVVNTIAPIAATSTLAGNIKTMPGEEPNVLKPEYISPLVVLLGSSQAKFLATGGLFELAGGWHSRTVLQRSKGVHASGTIEALLTDWPDVLSFNPGPIQSVPVLPKNLLENKEGRRWERPTFRYDDRDIILYNLSVGAKRADLDLIYENLPAFQPVPVFGLIPAVDSDLIYNNQNLVPNFSDRRALHGEHYLEIVKHPIPSKGAWNTSVEVLDVIDKGNAAITITGLTTRDKVTNEMVYYNEVTFFLRESGGFGGPRTRQSLVRGPPLSTPPKRPADKSIEHQTSEEQAALYRLTGDRVSMHIDPSESSKAGFPNPILRGACFLGITGYYILRTYGRYRSIRNRFSGVVIPGQTLRVEMWREAAKDGADLVCFQTTVVETGKRCIEGGVAVLVEGPGQKL</sequence>
<dbReference type="PANTHER" id="PTHR45024:SF2">
    <property type="entry name" value="SCP2 DOMAIN-CONTAINING PROTEIN"/>
    <property type="match status" value="1"/>
</dbReference>
<keyword evidence="5" id="KW-0521">NADP</keyword>
<evidence type="ECO:0000256" key="10">
    <source>
        <dbReference type="SAM" id="MobiDB-lite"/>
    </source>
</evidence>
<gene>
    <name evidence="12" type="ORF">LTR84_008822</name>
</gene>
<dbReference type="GO" id="GO:0005777">
    <property type="term" value="C:peroxisome"/>
    <property type="evidence" value="ECO:0007669"/>
    <property type="project" value="UniProtKB-SubCell"/>
</dbReference>
<dbReference type="EMBL" id="JAVRRD010000033">
    <property type="protein sequence ID" value="KAK5046035.1"/>
    <property type="molecule type" value="Genomic_DNA"/>
</dbReference>
<keyword evidence="8" id="KW-0576">Peroxisome</keyword>
<reference evidence="12 13" key="1">
    <citation type="submission" date="2023-08" db="EMBL/GenBank/DDBJ databases">
        <title>Black Yeasts Isolated from many extreme environments.</title>
        <authorList>
            <person name="Coleine C."/>
            <person name="Stajich J.E."/>
            <person name="Selbmann L."/>
        </authorList>
    </citation>
    <scope>NUCLEOTIDE SEQUENCE [LARGE SCALE GENOMIC DNA]</scope>
    <source>
        <strain evidence="12 13">CCFEE 5792</strain>
    </source>
</reference>
<dbReference type="FunFam" id="3.40.50.720:FF:000084">
    <property type="entry name" value="Short-chain dehydrogenase reductase"/>
    <property type="match status" value="1"/>
</dbReference>
<evidence type="ECO:0000259" key="11">
    <source>
        <dbReference type="SMART" id="SM00822"/>
    </source>
</evidence>
<dbReference type="InterPro" id="IPR020904">
    <property type="entry name" value="Sc_DH/Rdtase_CS"/>
</dbReference>
<name>A0AAV9MX56_9EURO</name>
<evidence type="ECO:0000256" key="5">
    <source>
        <dbReference type="ARBA" id="ARBA00022857"/>
    </source>
</evidence>
<proteinExistence type="inferred from homology"/>
<comment type="similarity">
    <text evidence="3">Belongs to the short-chain dehydrogenases/reductases (SDR) family.</text>
</comment>
<dbReference type="Pfam" id="PF22622">
    <property type="entry name" value="MFE-2_hydrat-2_N"/>
    <property type="match status" value="1"/>
</dbReference>
<dbReference type="InterPro" id="IPR002347">
    <property type="entry name" value="SDR_fam"/>
</dbReference>
<keyword evidence="9" id="KW-0456">Lyase</keyword>
<dbReference type="GO" id="GO:0004300">
    <property type="term" value="F:enoyl-CoA hydratase activity"/>
    <property type="evidence" value="ECO:0007669"/>
    <property type="project" value="UniProtKB-ARBA"/>
</dbReference>
<evidence type="ECO:0000256" key="2">
    <source>
        <dbReference type="ARBA" id="ARBA00005005"/>
    </source>
</evidence>
<dbReference type="InterPro" id="IPR054357">
    <property type="entry name" value="MFE-2_N"/>
</dbReference>
<keyword evidence="6" id="KW-0560">Oxidoreductase</keyword>
<dbReference type="RefSeq" id="XP_064701640.1">
    <property type="nucleotide sequence ID" value="XM_064852366.1"/>
</dbReference>
<evidence type="ECO:0000256" key="7">
    <source>
        <dbReference type="ARBA" id="ARBA00023098"/>
    </source>
</evidence>
<dbReference type="PANTHER" id="PTHR45024">
    <property type="entry name" value="DEHYDROGENASES, SHORT CHAIN"/>
    <property type="match status" value="1"/>
</dbReference>
<feature type="region of interest" description="Disordered" evidence="10">
    <location>
        <begin position="735"/>
        <end position="761"/>
    </location>
</feature>
<dbReference type="SMART" id="SM00822">
    <property type="entry name" value="PKS_KR"/>
    <property type="match status" value="1"/>
</dbReference>